<comment type="caution">
    <text evidence="3">The sequence shown here is derived from an EMBL/GenBank/DDBJ whole genome shotgun (WGS) entry which is preliminary data.</text>
</comment>
<evidence type="ECO:0000313" key="3">
    <source>
        <dbReference type="EMBL" id="KHL24097.1"/>
    </source>
</evidence>
<dbReference type="Gene3D" id="1.20.1050.10">
    <property type="match status" value="1"/>
</dbReference>
<feature type="domain" description="GST N-terminal" evidence="1">
    <location>
        <begin position="2"/>
        <end position="82"/>
    </location>
</feature>
<dbReference type="Proteomes" id="UP000030988">
    <property type="component" value="Unassembled WGS sequence"/>
</dbReference>
<dbReference type="PANTHER" id="PTHR44051">
    <property type="entry name" value="GLUTATHIONE S-TRANSFERASE-RELATED"/>
    <property type="match status" value="1"/>
</dbReference>
<dbReference type="Gene3D" id="3.40.30.10">
    <property type="entry name" value="Glutaredoxin"/>
    <property type="match status" value="1"/>
</dbReference>
<dbReference type="Pfam" id="PF00043">
    <property type="entry name" value="GST_C"/>
    <property type="match status" value="1"/>
</dbReference>
<dbReference type="InterPro" id="IPR004045">
    <property type="entry name" value="Glutathione_S-Trfase_N"/>
</dbReference>
<dbReference type="CDD" id="cd03057">
    <property type="entry name" value="GST_N_Beta"/>
    <property type="match status" value="1"/>
</dbReference>
<dbReference type="OrthoDB" id="7583243at2"/>
<dbReference type="PROSITE" id="PS50404">
    <property type="entry name" value="GST_NTER"/>
    <property type="match status" value="1"/>
</dbReference>
<evidence type="ECO:0000259" key="1">
    <source>
        <dbReference type="PROSITE" id="PS50404"/>
    </source>
</evidence>
<feature type="domain" description="GST C-terminal" evidence="2">
    <location>
        <begin position="86"/>
        <end position="213"/>
    </location>
</feature>
<dbReference type="GO" id="GO:0016740">
    <property type="term" value="F:transferase activity"/>
    <property type="evidence" value="ECO:0007669"/>
    <property type="project" value="UniProtKB-KW"/>
</dbReference>
<dbReference type="Pfam" id="PF13409">
    <property type="entry name" value="GST_N_2"/>
    <property type="match status" value="1"/>
</dbReference>
<proteinExistence type="predicted"/>
<organism evidence="3 4">
    <name type="scientific">Croceibacterium mercuriale</name>
    <dbReference type="NCBI Taxonomy" id="1572751"/>
    <lineage>
        <taxon>Bacteria</taxon>
        <taxon>Pseudomonadati</taxon>
        <taxon>Pseudomonadota</taxon>
        <taxon>Alphaproteobacteria</taxon>
        <taxon>Sphingomonadales</taxon>
        <taxon>Erythrobacteraceae</taxon>
        <taxon>Croceibacterium</taxon>
    </lineage>
</organism>
<protein>
    <submittedName>
        <fullName evidence="3">Glutathione S-transferase</fullName>
    </submittedName>
</protein>
<dbReference type="SUPFAM" id="SSF52833">
    <property type="entry name" value="Thioredoxin-like"/>
    <property type="match status" value="1"/>
</dbReference>
<dbReference type="STRING" id="1572751.PK98_15715"/>
<dbReference type="InterPro" id="IPR036249">
    <property type="entry name" value="Thioredoxin-like_sf"/>
</dbReference>
<dbReference type="InterPro" id="IPR004046">
    <property type="entry name" value="GST_C"/>
</dbReference>
<dbReference type="SUPFAM" id="SSF47616">
    <property type="entry name" value="GST C-terminal domain-like"/>
    <property type="match status" value="1"/>
</dbReference>
<dbReference type="PANTHER" id="PTHR44051:SF8">
    <property type="entry name" value="GLUTATHIONE S-TRANSFERASE GSTA"/>
    <property type="match status" value="1"/>
</dbReference>
<evidence type="ECO:0000313" key="4">
    <source>
        <dbReference type="Proteomes" id="UP000030988"/>
    </source>
</evidence>
<sequence length="213" mass="23371">MPDQTTLYTMPGTCSLAANIAIAWIDAPVAIRNMAYGDHKKDAYLSINPKGKVPAIRFADGDVLTELSAILAWLGAEHGGDGYARDTRLGRREAEALSYMTTEVHGAYGPHFAPQKFARSEGAQEEAKLAAYDRLAEHYQRLDQDLSSSGGDWYLGDRSFADAFLYVLVRWLDQTPLSLDDYPALATHRNRMEADAGVKTALARQAMEPMTAG</sequence>
<dbReference type="CDD" id="cd03188">
    <property type="entry name" value="GST_C_Beta"/>
    <property type="match status" value="1"/>
</dbReference>
<keyword evidence="3" id="KW-0808">Transferase</keyword>
<dbReference type="SFLD" id="SFLDS00019">
    <property type="entry name" value="Glutathione_Transferase_(cytos"/>
    <property type="match status" value="1"/>
</dbReference>
<gene>
    <name evidence="3" type="ORF">PK98_15715</name>
</gene>
<reference evidence="3 4" key="1">
    <citation type="submission" date="2014-11" db="EMBL/GenBank/DDBJ databases">
        <title>Draft genome sequence of Kirrobacter mercurialis.</title>
        <authorList>
            <person name="Coil D.A."/>
            <person name="Eisen J.A."/>
        </authorList>
    </citation>
    <scope>NUCLEOTIDE SEQUENCE [LARGE SCALE GENOMIC DNA]</scope>
    <source>
        <strain evidence="3 4">Coronado</strain>
    </source>
</reference>
<dbReference type="PROSITE" id="PS50405">
    <property type="entry name" value="GST_CTER"/>
    <property type="match status" value="1"/>
</dbReference>
<dbReference type="AlphaFoldDB" id="A0A0B2BW93"/>
<dbReference type="EMBL" id="JTDN01000006">
    <property type="protein sequence ID" value="KHL24097.1"/>
    <property type="molecule type" value="Genomic_DNA"/>
</dbReference>
<dbReference type="InterPro" id="IPR040079">
    <property type="entry name" value="Glutathione_S-Trfase"/>
</dbReference>
<dbReference type="RefSeq" id="WP_039098024.1">
    <property type="nucleotide sequence ID" value="NZ_JTDN01000006.1"/>
</dbReference>
<keyword evidence="4" id="KW-1185">Reference proteome</keyword>
<dbReference type="InterPro" id="IPR036282">
    <property type="entry name" value="Glutathione-S-Trfase_C_sf"/>
</dbReference>
<evidence type="ECO:0000259" key="2">
    <source>
        <dbReference type="PROSITE" id="PS50405"/>
    </source>
</evidence>
<name>A0A0B2BW93_9SPHN</name>
<dbReference type="InterPro" id="IPR010987">
    <property type="entry name" value="Glutathione-S-Trfase_C-like"/>
</dbReference>
<accession>A0A0B2BW93</accession>